<evidence type="ECO:0000313" key="4">
    <source>
        <dbReference type="EMBL" id="GHF62904.1"/>
    </source>
</evidence>
<reference evidence="7" key="2">
    <citation type="journal article" date="2019" name="Int. J. Syst. Evol. Microbiol.">
        <title>The Global Catalogue of Microorganisms (GCM) 10K type strain sequencing project: providing services to taxonomists for standard genome sequencing and annotation.</title>
        <authorList>
            <consortium name="The Broad Institute Genomics Platform"/>
            <consortium name="The Broad Institute Genome Sequencing Center for Infectious Disease"/>
            <person name="Wu L."/>
            <person name="Ma J."/>
        </authorList>
    </citation>
    <scope>NUCLEOTIDE SEQUENCE [LARGE SCALE GENOMIC DNA]</scope>
    <source>
        <strain evidence="7">CGMCC 1.18437</strain>
    </source>
</reference>
<dbReference type="Pfam" id="PF12796">
    <property type="entry name" value="Ank_2"/>
    <property type="match status" value="1"/>
</dbReference>
<name>A0A7W8KIT8_9DEIO</name>
<dbReference type="InterPro" id="IPR002110">
    <property type="entry name" value="Ankyrin_rpt"/>
</dbReference>
<organism evidence="5 6">
    <name type="scientific">Deinococcus metalli</name>
    <dbReference type="NCBI Taxonomy" id="1141878"/>
    <lineage>
        <taxon>Bacteria</taxon>
        <taxon>Thermotogati</taxon>
        <taxon>Deinococcota</taxon>
        <taxon>Deinococci</taxon>
        <taxon>Deinococcales</taxon>
        <taxon>Deinococcaceae</taxon>
        <taxon>Deinococcus</taxon>
    </lineage>
</organism>
<feature type="repeat" description="ANK" evidence="3">
    <location>
        <begin position="164"/>
        <end position="196"/>
    </location>
</feature>
<evidence type="ECO:0000313" key="7">
    <source>
        <dbReference type="Proteomes" id="UP000619376"/>
    </source>
</evidence>
<accession>A0A7W8KIT8</accession>
<dbReference type="Gene3D" id="1.25.40.20">
    <property type="entry name" value="Ankyrin repeat-containing domain"/>
    <property type="match status" value="3"/>
</dbReference>
<keyword evidence="7" id="KW-1185">Reference proteome</keyword>
<dbReference type="PROSITE" id="PS50088">
    <property type="entry name" value="ANK_REPEAT"/>
    <property type="match status" value="4"/>
</dbReference>
<dbReference type="PRINTS" id="PR01415">
    <property type="entry name" value="ANKYRIN"/>
</dbReference>
<dbReference type="Pfam" id="PF13637">
    <property type="entry name" value="Ank_4"/>
    <property type="match status" value="1"/>
</dbReference>
<evidence type="ECO:0000313" key="6">
    <source>
        <dbReference type="Proteomes" id="UP000539473"/>
    </source>
</evidence>
<dbReference type="SMART" id="SM00248">
    <property type="entry name" value="ANK"/>
    <property type="match status" value="4"/>
</dbReference>
<feature type="repeat" description="ANK" evidence="3">
    <location>
        <begin position="131"/>
        <end position="163"/>
    </location>
</feature>
<dbReference type="SUPFAM" id="SSF48403">
    <property type="entry name" value="Ankyrin repeat"/>
    <property type="match status" value="1"/>
</dbReference>
<dbReference type="InterPro" id="IPR036770">
    <property type="entry name" value="Ankyrin_rpt-contain_sf"/>
</dbReference>
<keyword evidence="1" id="KW-0677">Repeat</keyword>
<evidence type="ECO:0000313" key="5">
    <source>
        <dbReference type="EMBL" id="MBB5378942.1"/>
    </source>
</evidence>
<reference evidence="5 6" key="3">
    <citation type="submission" date="2020-08" db="EMBL/GenBank/DDBJ databases">
        <title>Genomic Encyclopedia of Type Strains, Phase IV (KMG-IV): sequencing the most valuable type-strain genomes for metagenomic binning, comparative biology and taxonomic classification.</title>
        <authorList>
            <person name="Goeker M."/>
        </authorList>
    </citation>
    <scope>NUCLEOTIDE SEQUENCE [LARGE SCALE GENOMIC DNA]</scope>
    <source>
        <strain evidence="5 6">DSM 27521</strain>
    </source>
</reference>
<evidence type="ECO:0000256" key="2">
    <source>
        <dbReference type="ARBA" id="ARBA00023043"/>
    </source>
</evidence>
<evidence type="ECO:0000256" key="1">
    <source>
        <dbReference type="ARBA" id="ARBA00022737"/>
    </source>
</evidence>
<sequence>MTTETERDLFLAIQANDAVHVRALVHGDPALLRAVSPMGVSPVLFATYYGRHDMARVLIEHGAPLDVFEAAAVGDAARVRALITGDPALVNAVSPDGFTPLGLASFFGRAEAAQVLLEAGADVHAVSRNPMQVQPLHSAVAGNHEALARVLVAAGADVNAEQADGFTPLMGAAQNGNAALVAFLLACGAQADATTDDGRSAADLAREENHVDVLALL</sequence>
<dbReference type="Proteomes" id="UP000619376">
    <property type="component" value="Unassembled WGS sequence"/>
</dbReference>
<reference evidence="4" key="4">
    <citation type="submission" date="2024-05" db="EMBL/GenBank/DDBJ databases">
        <authorList>
            <person name="Sun Q."/>
            <person name="Zhou Y."/>
        </authorList>
    </citation>
    <scope>NUCLEOTIDE SEQUENCE</scope>
    <source>
        <strain evidence="4">CGMCC 1.18437</strain>
    </source>
</reference>
<dbReference type="EMBL" id="JACHFK010000017">
    <property type="protein sequence ID" value="MBB5378942.1"/>
    <property type="molecule type" value="Genomic_DNA"/>
</dbReference>
<evidence type="ECO:0000256" key="3">
    <source>
        <dbReference type="PROSITE-ProRule" id="PRU00023"/>
    </source>
</evidence>
<dbReference type="AlphaFoldDB" id="A0A7W8KIT8"/>
<dbReference type="PANTHER" id="PTHR24198:SF165">
    <property type="entry name" value="ANKYRIN REPEAT-CONTAINING PROTEIN-RELATED"/>
    <property type="match status" value="1"/>
</dbReference>
<dbReference type="Proteomes" id="UP000539473">
    <property type="component" value="Unassembled WGS sequence"/>
</dbReference>
<dbReference type="PANTHER" id="PTHR24198">
    <property type="entry name" value="ANKYRIN REPEAT AND PROTEIN KINASE DOMAIN-CONTAINING PROTEIN"/>
    <property type="match status" value="1"/>
</dbReference>
<dbReference type="PROSITE" id="PS50297">
    <property type="entry name" value="ANK_REP_REGION"/>
    <property type="match status" value="4"/>
</dbReference>
<gene>
    <name evidence="4" type="ORF">GCM10017781_43690</name>
    <name evidence="5" type="ORF">HNQ07_004449</name>
</gene>
<dbReference type="EMBL" id="BNAJ01000017">
    <property type="protein sequence ID" value="GHF62904.1"/>
    <property type="molecule type" value="Genomic_DNA"/>
</dbReference>
<keyword evidence="2 3" id="KW-0040">ANK repeat</keyword>
<dbReference type="RefSeq" id="WP_184115808.1">
    <property type="nucleotide sequence ID" value="NZ_BNAJ01000017.1"/>
</dbReference>
<comment type="caution">
    <text evidence="5">The sequence shown here is derived from an EMBL/GenBank/DDBJ whole genome shotgun (WGS) entry which is preliminary data.</text>
</comment>
<feature type="repeat" description="ANK" evidence="3">
    <location>
        <begin position="38"/>
        <end position="70"/>
    </location>
</feature>
<proteinExistence type="predicted"/>
<protein>
    <submittedName>
        <fullName evidence="5">Ankyrin repeat protein</fullName>
    </submittedName>
</protein>
<reference evidence="4" key="1">
    <citation type="journal article" date="2014" name="Int. J. Syst. Evol. Microbiol.">
        <title>Complete genome of a new Firmicutes species belonging to the dominant human colonic microbiota ('Ruminococcus bicirculans') reveals two chromosomes and a selective capacity to utilize plant glucans.</title>
        <authorList>
            <consortium name="NISC Comparative Sequencing Program"/>
            <person name="Wegmann U."/>
            <person name="Louis P."/>
            <person name="Goesmann A."/>
            <person name="Henrissat B."/>
            <person name="Duncan S.H."/>
            <person name="Flint H.J."/>
        </authorList>
    </citation>
    <scope>NUCLEOTIDE SEQUENCE</scope>
    <source>
        <strain evidence="4">CGMCC 1.18437</strain>
    </source>
</reference>
<feature type="repeat" description="ANK" evidence="3">
    <location>
        <begin position="96"/>
        <end position="128"/>
    </location>
</feature>